<dbReference type="GO" id="GO:0052621">
    <property type="term" value="F:diguanylate cyclase activity"/>
    <property type="evidence" value="ECO:0007669"/>
    <property type="project" value="UniProtKB-EC"/>
</dbReference>
<dbReference type="EC" id="2.7.7.65" evidence="1"/>
<reference evidence="6 7" key="1">
    <citation type="submission" date="2018-04" db="EMBL/GenBank/DDBJ databases">
        <title>Massilia violaceinigra sp. nov., a novel purple-pigmented bacterium isolated from Tianshan glacier, Xinjiang, China.</title>
        <authorList>
            <person name="Wang H."/>
        </authorList>
    </citation>
    <scope>NUCLEOTIDE SEQUENCE [LARGE SCALE GENOMIC DNA]</scope>
    <source>
        <strain evidence="6 7">B448-2</strain>
    </source>
</reference>
<dbReference type="SUPFAM" id="SSF55073">
    <property type="entry name" value="Nucleotide cyclase"/>
    <property type="match status" value="1"/>
</dbReference>
<dbReference type="SMART" id="SM00267">
    <property type="entry name" value="GGDEF"/>
    <property type="match status" value="1"/>
</dbReference>
<dbReference type="Gene3D" id="3.30.70.270">
    <property type="match status" value="1"/>
</dbReference>
<dbReference type="GO" id="GO:0043709">
    <property type="term" value="P:cell adhesion involved in single-species biofilm formation"/>
    <property type="evidence" value="ECO:0007669"/>
    <property type="project" value="TreeGrafter"/>
</dbReference>
<dbReference type="NCBIfam" id="TIGR00254">
    <property type="entry name" value="GGDEF"/>
    <property type="match status" value="1"/>
</dbReference>
<evidence type="ECO:0000256" key="1">
    <source>
        <dbReference type="ARBA" id="ARBA00012528"/>
    </source>
</evidence>
<dbReference type="PANTHER" id="PTHR45138:SF9">
    <property type="entry name" value="DIGUANYLATE CYCLASE DGCM-RELATED"/>
    <property type="match status" value="1"/>
</dbReference>
<feature type="transmembrane region" description="Helical" evidence="4">
    <location>
        <begin position="151"/>
        <end position="171"/>
    </location>
</feature>
<keyword evidence="4" id="KW-0472">Membrane</keyword>
<gene>
    <name evidence="6" type="ORF">C7C56_018475</name>
</gene>
<comment type="catalytic activity">
    <reaction evidence="2">
        <text>2 GTP = 3',3'-c-di-GMP + 2 diphosphate</text>
        <dbReference type="Rhea" id="RHEA:24898"/>
        <dbReference type="ChEBI" id="CHEBI:33019"/>
        <dbReference type="ChEBI" id="CHEBI:37565"/>
        <dbReference type="ChEBI" id="CHEBI:58805"/>
        <dbReference type="EC" id="2.7.7.65"/>
    </reaction>
</comment>
<dbReference type="InterPro" id="IPR007894">
    <property type="entry name" value="MASE2"/>
</dbReference>
<feature type="transmembrane region" description="Helical" evidence="4">
    <location>
        <begin position="88"/>
        <end position="116"/>
    </location>
</feature>
<evidence type="ECO:0000256" key="3">
    <source>
        <dbReference type="SAM" id="Coils"/>
    </source>
</evidence>
<name>A0A2U2HH37_9BURK</name>
<evidence type="ECO:0000313" key="6">
    <source>
        <dbReference type="EMBL" id="PWF44995.1"/>
    </source>
</evidence>
<feature type="coiled-coil region" evidence="3">
    <location>
        <begin position="190"/>
        <end position="220"/>
    </location>
</feature>
<accession>A0A2U2HH37</accession>
<dbReference type="PANTHER" id="PTHR45138">
    <property type="entry name" value="REGULATORY COMPONENTS OF SENSORY TRANSDUCTION SYSTEM"/>
    <property type="match status" value="1"/>
</dbReference>
<dbReference type="InterPro" id="IPR000160">
    <property type="entry name" value="GGDEF_dom"/>
</dbReference>
<dbReference type="EMBL" id="PXWF02000259">
    <property type="protein sequence ID" value="PWF44995.1"/>
    <property type="molecule type" value="Genomic_DNA"/>
</dbReference>
<keyword evidence="3" id="KW-0175">Coiled coil</keyword>
<dbReference type="InterPro" id="IPR029787">
    <property type="entry name" value="Nucleotide_cyclase"/>
</dbReference>
<keyword evidence="4" id="KW-0812">Transmembrane</keyword>
<comment type="caution">
    <text evidence="6">The sequence shown here is derived from an EMBL/GenBank/DDBJ whole genome shotgun (WGS) entry which is preliminary data.</text>
</comment>
<dbReference type="FunFam" id="3.30.70.270:FF:000001">
    <property type="entry name" value="Diguanylate cyclase domain protein"/>
    <property type="match status" value="1"/>
</dbReference>
<dbReference type="GO" id="GO:1902201">
    <property type="term" value="P:negative regulation of bacterial-type flagellum-dependent cell motility"/>
    <property type="evidence" value="ECO:0007669"/>
    <property type="project" value="TreeGrafter"/>
</dbReference>
<dbReference type="OrthoDB" id="9803824at2"/>
<sequence>MRSLFPLAGKALRPHWIVQTNYHLRTLSFLMVFLSMALDRYGKGAGAAFWTLLFLQFVVYPHLLYIIACRARDSQKAELNNLLLDSMLIGAWIVGLGFALWPSFVLFLATSLNITINRGWLGMRDGSLALLCGMLLSVSIGGFRFTPDTGWPATLLLMLSLSAYLIAIGNASNARNLQLRTTRESLRLGEQALIANNEMLQQQLAEIKALQDQLKEQALHDPMTGLFNRRYLDTIVPHELARCERDQIPLCLMMLDIDYFKKVNDTYGHQGGDAVLKELAALLMASIRSSDVACRYGGEEFLLLLPNMSVANALLRGEQLRAEFAGKTVRFGAANINATLSIGIACFPGDGRSPDELIGCADLALYRAKAEGRNRVVAADVEAAPELAAGAGMGI</sequence>
<evidence type="ECO:0000256" key="4">
    <source>
        <dbReference type="SAM" id="Phobius"/>
    </source>
</evidence>
<feature type="transmembrane region" description="Helical" evidence="4">
    <location>
        <begin position="20"/>
        <end position="38"/>
    </location>
</feature>
<organism evidence="6 7">
    <name type="scientific">Massilia glaciei</name>
    <dbReference type="NCBI Taxonomy" id="1524097"/>
    <lineage>
        <taxon>Bacteria</taxon>
        <taxon>Pseudomonadati</taxon>
        <taxon>Pseudomonadota</taxon>
        <taxon>Betaproteobacteria</taxon>
        <taxon>Burkholderiales</taxon>
        <taxon>Oxalobacteraceae</taxon>
        <taxon>Telluria group</taxon>
        <taxon>Massilia</taxon>
    </lineage>
</organism>
<keyword evidence="7" id="KW-1185">Reference proteome</keyword>
<proteinExistence type="predicted"/>
<dbReference type="PROSITE" id="PS50887">
    <property type="entry name" value="GGDEF"/>
    <property type="match status" value="1"/>
</dbReference>
<feature type="transmembrane region" description="Helical" evidence="4">
    <location>
        <begin position="45"/>
        <end position="68"/>
    </location>
</feature>
<dbReference type="Pfam" id="PF05230">
    <property type="entry name" value="MASE2"/>
    <property type="match status" value="1"/>
</dbReference>
<dbReference type="Proteomes" id="UP000241421">
    <property type="component" value="Unassembled WGS sequence"/>
</dbReference>
<protein>
    <recommendedName>
        <fullName evidence="1">diguanylate cyclase</fullName>
        <ecNumber evidence="1">2.7.7.65</ecNumber>
    </recommendedName>
</protein>
<dbReference type="RefSeq" id="WP_106758838.1">
    <property type="nucleotide sequence ID" value="NZ_PXWF02000259.1"/>
</dbReference>
<dbReference type="InterPro" id="IPR043128">
    <property type="entry name" value="Rev_trsase/Diguanyl_cyclase"/>
</dbReference>
<feature type="transmembrane region" description="Helical" evidence="4">
    <location>
        <begin position="128"/>
        <end position="145"/>
    </location>
</feature>
<keyword evidence="4" id="KW-1133">Transmembrane helix</keyword>
<evidence type="ECO:0000259" key="5">
    <source>
        <dbReference type="PROSITE" id="PS50887"/>
    </source>
</evidence>
<dbReference type="AlphaFoldDB" id="A0A2U2HH37"/>
<dbReference type="GO" id="GO:0005886">
    <property type="term" value="C:plasma membrane"/>
    <property type="evidence" value="ECO:0007669"/>
    <property type="project" value="TreeGrafter"/>
</dbReference>
<dbReference type="CDD" id="cd01949">
    <property type="entry name" value="GGDEF"/>
    <property type="match status" value="1"/>
</dbReference>
<evidence type="ECO:0000256" key="2">
    <source>
        <dbReference type="ARBA" id="ARBA00034247"/>
    </source>
</evidence>
<dbReference type="Pfam" id="PF00990">
    <property type="entry name" value="GGDEF"/>
    <property type="match status" value="1"/>
</dbReference>
<feature type="domain" description="GGDEF" evidence="5">
    <location>
        <begin position="248"/>
        <end position="381"/>
    </location>
</feature>
<evidence type="ECO:0000313" key="7">
    <source>
        <dbReference type="Proteomes" id="UP000241421"/>
    </source>
</evidence>
<dbReference type="InterPro" id="IPR050469">
    <property type="entry name" value="Diguanylate_Cyclase"/>
</dbReference>